<gene>
    <name evidence="1" type="ORF">JTE90_013633</name>
</gene>
<sequence length="143" mass="15957">MVLRTTGLSTKHMNQVSEPAVPLVLSRITIATTSLSVGANKAHRTPQSTGAFRGTASLSPDEPIPGTRLLQRKITLPRVLRRRLRVRLRYRTWSRRTYLPVSAFGGILTPIALSSAARQTRQCVAFRHTSRFGTDFSRSLRTD</sequence>
<evidence type="ECO:0000313" key="1">
    <source>
        <dbReference type="EMBL" id="KAG8156191.1"/>
    </source>
</evidence>
<name>A0AAV6TE11_9ARAC</name>
<evidence type="ECO:0000313" key="2">
    <source>
        <dbReference type="Proteomes" id="UP000827092"/>
    </source>
</evidence>
<dbReference type="AlphaFoldDB" id="A0AAV6TE11"/>
<dbReference type="Proteomes" id="UP000827092">
    <property type="component" value="Unassembled WGS sequence"/>
</dbReference>
<comment type="caution">
    <text evidence="1">The sequence shown here is derived from an EMBL/GenBank/DDBJ whole genome shotgun (WGS) entry which is preliminary data.</text>
</comment>
<protein>
    <submittedName>
        <fullName evidence="1">Uncharacterized protein</fullName>
    </submittedName>
</protein>
<keyword evidence="2" id="KW-1185">Reference proteome</keyword>
<reference evidence="1 2" key="1">
    <citation type="journal article" date="2022" name="Nat. Ecol. Evol.">
        <title>A masculinizing supergene underlies an exaggerated male reproductive morph in a spider.</title>
        <authorList>
            <person name="Hendrickx F."/>
            <person name="De Corte Z."/>
            <person name="Sonet G."/>
            <person name="Van Belleghem S.M."/>
            <person name="Kostlbacher S."/>
            <person name="Vangestel C."/>
        </authorList>
    </citation>
    <scope>NUCLEOTIDE SEQUENCE [LARGE SCALE GENOMIC DNA]</scope>
    <source>
        <strain evidence="1">W744_W776</strain>
    </source>
</reference>
<proteinExistence type="predicted"/>
<accession>A0AAV6TE11</accession>
<dbReference type="EMBL" id="JAFNEN010006220">
    <property type="protein sequence ID" value="KAG8156191.1"/>
    <property type="molecule type" value="Genomic_DNA"/>
</dbReference>
<organism evidence="1 2">
    <name type="scientific">Oedothorax gibbosus</name>
    <dbReference type="NCBI Taxonomy" id="931172"/>
    <lineage>
        <taxon>Eukaryota</taxon>
        <taxon>Metazoa</taxon>
        <taxon>Ecdysozoa</taxon>
        <taxon>Arthropoda</taxon>
        <taxon>Chelicerata</taxon>
        <taxon>Arachnida</taxon>
        <taxon>Araneae</taxon>
        <taxon>Araneomorphae</taxon>
        <taxon>Entelegynae</taxon>
        <taxon>Araneoidea</taxon>
        <taxon>Linyphiidae</taxon>
        <taxon>Erigoninae</taxon>
        <taxon>Oedothorax</taxon>
    </lineage>
</organism>